<dbReference type="Gene3D" id="1.10.443.10">
    <property type="entry name" value="Intergrase catalytic core"/>
    <property type="match status" value="1"/>
</dbReference>
<name>A0A644TYY5_9ZZZZ</name>
<protein>
    <recommendedName>
        <fullName evidence="3">Phage integrase SAM-like domain-containing protein</fullName>
    </recommendedName>
</protein>
<dbReference type="SUPFAM" id="SSF56349">
    <property type="entry name" value="DNA breaking-rejoining enzymes"/>
    <property type="match status" value="1"/>
</dbReference>
<evidence type="ECO:0000259" key="3">
    <source>
        <dbReference type="Pfam" id="PF13102"/>
    </source>
</evidence>
<dbReference type="InterPro" id="IPR050090">
    <property type="entry name" value="Tyrosine_recombinase_XerCD"/>
</dbReference>
<evidence type="ECO:0000256" key="2">
    <source>
        <dbReference type="ARBA" id="ARBA00023172"/>
    </source>
</evidence>
<organism evidence="4">
    <name type="scientific">bioreactor metagenome</name>
    <dbReference type="NCBI Taxonomy" id="1076179"/>
    <lineage>
        <taxon>unclassified sequences</taxon>
        <taxon>metagenomes</taxon>
        <taxon>ecological metagenomes</taxon>
    </lineage>
</organism>
<dbReference type="InterPro" id="IPR011010">
    <property type="entry name" value="DNA_brk_join_enz"/>
</dbReference>
<reference evidence="4" key="1">
    <citation type="submission" date="2019-08" db="EMBL/GenBank/DDBJ databases">
        <authorList>
            <person name="Kucharzyk K."/>
            <person name="Murdoch R.W."/>
            <person name="Higgins S."/>
            <person name="Loffler F."/>
        </authorList>
    </citation>
    <scope>NUCLEOTIDE SEQUENCE</scope>
</reference>
<dbReference type="InterPro" id="IPR025269">
    <property type="entry name" value="SAM-like_dom"/>
</dbReference>
<dbReference type="InterPro" id="IPR010998">
    <property type="entry name" value="Integrase_recombinase_N"/>
</dbReference>
<dbReference type="PANTHER" id="PTHR30349">
    <property type="entry name" value="PHAGE INTEGRASE-RELATED"/>
    <property type="match status" value="1"/>
</dbReference>
<dbReference type="PANTHER" id="PTHR30349:SF64">
    <property type="entry name" value="PROPHAGE INTEGRASE INTD-RELATED"/>
    <property type="match status" value="1"/>
</dbReference>
<comment type="caution">
    <text evidence="4">The sequence shown here is derived from an EMBL/GenBank/DDBJ whole genome shotgun (WGS) entry which is preliminary data.</text>
</comment>
<dbReference type="Pfam" id="PF13102">
    <property type="entry name" value="Phage_int_SAM_5"/>
    <property type="match status" value="1"/>
</dbReference>
<dbReference type="Gene3D" id="1.10.150.130">
    <property type="match status" value="1"/>
</dbReference>
<feature type="domain" description="Phage integrase SAM-like" evidence="3">
    <location>
        <begin position="130"/>
        <end position="229"/>
    </location>
</feature>
<evidence type="ECO:0000313" key="4">
    <source>
        <dbReference type="EMBL" id="MPL71859.1"/>
    </source>
</evidence>
<keyword evidence="2" id="KW-0233">DNA recombination</keyword>
<dbReference type="EMBL" id="VSSQ01000062">
    <property type="protein sequence ID" value="MPL71859.1"/>
    <property type="molecule type" value="Genomic_DNA"/>
</dbReference>
<keyword evidence="1" id="KW-0238">DNA-binding</keyword>
<sequence>MNPSFFISANAAKKVYICSKIIPTVSPPKIKMMANLTPFIHHFQKNGTARVILLLTHKSQRKKISTEVFVTRADVTKGGKIKSEGIRNEIDKIISGYRNTIIKLGFAINSMSIDDLKYAITNLSEQNIDFYEFGQEFANKMKADGRSSHKNVTATLNSLKRFCGSNSLPVNQITLDFIRRYEAWLKTTPAFRPVKKNKKSGKPDIPKPIGTRGITLYMGIIRHLLNQARLKYNDEENGIINIKVNPFLRYKMPLEQPTERTVLSVEQMRTLINAEIPSSQKRMKLARDIFLLSFYLIGMNAEDLFASKTAVKNGTITYYRSKTTGRRKDRAKIIVRVEQEANELVKNYADKEGERLFQFYKRYATTSNFTVALNKGLEQLAGYLTLPKITFYSARHTWATLAANECRINIYTIHKALNHVDTKMQITKTYIREDFRDIWDANRQVIDLLKH</sequence>
<dbReference type="InterPro" id="IPR013762">
    <property type="entry name" value="Integrase-like_cat_sf"/>
</dbReference>
<evidence type="ECO:0000256" key="1">
    <source>
        <dbReference type="ARBA" id="ARBA00023125"/>
    </source>
</evidence>
<proteinExistence type="predicted"/>
<accession>A0A644TYY5</accession>
<dbReference type="GO" id="GO:0006310">
    <property type="term" value="P:DNA recombination"/>
    <property type="evidence" value="ECO:0007669"/>
    <property type="project" value="UniProtKB-KW"/>
</dbReference>
<dbReference type="AlphaFoldDB" id="A0A644TYY5"/>
<dbReference type="GO" id="GO:0015074">
    <property type="term" value="P:DNA integration"/>
    <property type="evidence" value="ECO:0007669"/>
    <property type="project" value="InterPro"/>
</dbReference>
<dbReference type="GO" id="GO:0003677">
    <property type="term" value="F:DNA binding"/>
    <property type="evidence" value="ECO:0007669"/>
    <property type="project" value="UniProtKB-KW"/>
</dbReference>
<gene>
    <name evidence="4" type="ORF">SDC9_17637</name>
</gene>